<evidence type="ECO:0000313" key="2">
    <source>
        <dbReference type="Proteomes" id="UP000034883"/>
    </source>
</evidence>
<dbReference type="AlphaFoldDB" id="A0A0F6SF04"/>
<organism evidence="1 2">
    <name type="scientific">Sandaracinus amylolyticus</name>
    <dbReference type="NCBI Taxonomy" id="927083"/>
    <lineage>
        <taxon>Bacteria</taxon>
        <taxon>Pseudomonadati</taxon>
        <taxon>Myxococcota</taxon>
        <taxon>Polyangia</taxon>
        <taxon>Polyangiales</taxon>
        <taxon>Sandaracinaceae</taxon>
        <taxon>Sandaracinus</taxon>
    </lineage>
</organism>
<keyword evidence="2" id="KW-1185">Reference proteome</keyword>
<proteinExistence type="predicted"/>
<dbReference type="EMBL" id="CP011125">
    <property type="protein sequence ID" value="AKF06099.1"/>
    <property type="molecule type" value="Genomic_DNA"/>
</dbReference>
<protein>
    <submittedName>
        <fullName evidence="1">Uncharacterized protein</fullName>
    </submittedName>
</protein>
<sequence length="43" mass="4679">MWKIGTCTVVVPSHKGEDIKVGTLHAIEKTMEPCLGKGWLRGA</sequence>
<reference evidence="1 2" key="1">
    <citation type="submission" date="2015-03" db="EMBL/GenBank/DDBJ databases">
        <title>Genome assembly of Sandaracinus amylolyticus DSM 53668.</title>
        <authorList>
            <person name="Sharma G."/>
            <person name="Subramanian S."/>
        </authorList>
    </citation>
    <scope>NUCLEOTIDE SEQUENCE [LARGE SCALE GENOMIC DNA]</scope>
    <source>
        <strain evidence="1 2">DSM 53668</strain>
    </source>
</reference>
<dbReference type="Gene3D" id="3.30.920.30">
    <property type="entry name" value="Hypothetical protein"/>
    <property type="match status" value="1"/>
</dbReference>
<evidence type="ECO:0000313" key="1">
    <source>
        <dbReference type="EMBL" id="AKF06099.1"/>
    </source>
</evidence>
<dbReference type="KEGG" id="samy:DB32_003248"/>
<name>A0A0F6SF04_9BACT</name>
<dbReference type="InterPro" id="IPR038570">
    <property type="entry name" value="HicA_sf"/>
</dbReference>
<accession>A0A0F6SF04</accession>
<dbReference type="Proteomes" id="UP000034883">
    <property type="component" value="Chromosome"/>
</dbReference>
<gene>
    <name evidence="1" type="ORF">DB32_003248</name>
</gene>
<dbReference type="STRING" id="927083.DB32_003248"/>